<dbReference type="InterPro" id="IPR005151">
    <property type="entry name" value="Tail-specific_protease"/>
</dbReference>
<evidence type="ECO:0000256" key="1">
    <source>
        <dbReference type="SAM" id="SignalP"/>
    </source>
</evidence>
<dbReference type="Gene3D" id="3.90.226.10">
    <property type="entry name" value="2-enoyl-CoA Hydratase, Chain A, domain 1"/>
    <property type="match status" value="1"/>
</dbReference>
<dbReference type="Proteomes" id="UP000813461">
    <property type="component" value="Unassembled WGS sequence"/>
</dbReference>
<evidence type="ECO:0008006" key="6">
    <source>
        <dbReference type="Google" id="ProtNLM"/>
    </source>
</evidence>
<feature type="signal peptide" evidence="1">
    <location>
        <begin position="1"/>
        <end position="18"/>
    </location>
</feature>
<dbReference type="EMBL" id="JAGMVJ010000006">
    <property type="protein sequence ID" value="KAH7089692.1"/>
    <property type="molecule type" value="Genomic_DNA"/>
</dbReference>
<gene>
    <name evidence="4" type="ORF">FB567DRAFT_307855</name>
</gene>
<accession>A0A8K0W1A8</accession>
<reference evidence="4" key="1">
    <citation type="journal article" date="2021" name="Nat. Commun.">
        <title>Genetic determinants of endophytism in the Arabidopsis root mycobiome.</title>
        <authorList>
            <person name="Mesny F."/>
            <person name="Miyauchi S."/>
            <person name="Thiergart T."/>
            <person name="Pickel B."/>
            <person name="Atanasova L."/>
            <person name="Karlsson M."/>
            <person name="Huettel B."/>
            <person name="Barry K.W."/>
            <person name="Haridas S."/>
            <person name="Chen C."/>
            <person name="Bauer D."/>
            <person name="Andreopoulos W."/>
            <person name="Pangilinan J."/>
            <person name="LaButti K."/>
            <person name="Riley R."/>
            <person name="Lipzen A."/>
            <person name="Clum A."/>
            <person name="Drula E."/>
            <person name="Henrissat B."/>
            <person name="Kohler A."/>
            <person name="Grigoriev I.V."/>
            <person name="Martin F.M."/>
            <person name="Hacquard S."/>
        </authorList>
    </citation>
    <scope>NUCLEOTIDE SEQUENCE</scope>
    <source>
        <strain evidence="4">MPI-SDFR-AT-0120</strain>
    </source>
</reference>
<name>A0A8K0W1A8_9PLEO</name>
<keyword evidence="5" id="KW-1185">Reference proteome</keyword>
<dbReference type="Pfam" id="PF03572">
    <property type="entry name" value="Peptidase_S41"/>
    <property type="match status" value="1"/>
</dbReference>
<dbReference type="PANTHER" id="PTHR37049:SF4">
    <property type="entry name" value="RHODANESE DOMAIN-CONTAINING PROTEIN"/>
    <property type="match status" value="1"/>
</dbReference>
<dbReference type="InterPro" id="IPR029045">
    <property type="entry name" value="ClpP/crotonase-like_dom_sf"/>
</dbReference>
<feature type="domain" description="CPAF-like PDZ" evidence="3">
    <location>
        <begin position="167"/>
        <end position="295"/>
    </location>
</feature>
<protein>
    <recommendedName>
        <fullName evidence="6">Tail specific protease domain-containing protein</fullName>
    </recommendedName>
</protein>
<feature type="chain" id="PRO_5035452646" description="Tail specific protease domain-containing protein" evidence="1">
    <location>
        <begin position="19"/>
        <end position="761"/>
    </location>
</feature>
<evidence type="ECO:0000313" key="4">
    <source>
        <dbReference type="EMBL" id="KAH7089692.1"/>
    </source>
</evidence>
<evidence type="ECO:0000259" key="3">
    <source>
        <dbReference type="Pfam" id="PF23658"/>
    </source>
</evidence>
<dbReference type="InterPro" id="IPR052766">
    <property type="entry name" value="S41A_metabolite_peptidase"/>
</dbReference>
<dbReference type="PANTHER" id="PTHR37049">
    <property type="entry name" value="PEPTIDASE S41 FAMILY PROTEIN"/>
    <property type="match status" value="1"/>
</dbReference>
<dbReference type="AlphaFoldDB" id="A0A8K0W1A8"/>
<feature type="domain" description="Tail specific protease" evidence="2">
    <location>
        <begin position="372"/>
        <end position="583"/>
    </location>
</feature>
<proteinExistence type="predicted"/>
<keyword evidence="1" id="KW-0732">Signal</keyword>
<dbReference type="SUPFAM" id="SSF52096">
    <property type="entry name" value="ClpP/crotonase"/>
    <property type="match status" value="1"/>
</dbReference>
<dbReference type="GO" id="GO:0006508">
    <property type="term" value="P:proteolysis"/>
    <property type="evidence" value="ECO:0007669"/>
    <property type="project" value="InterPro"/>
</dbReference>
<sequence>MKKFILFALAGLTSLVSTSPISPSRTTVLEARQGNGTSSAPCAQVSQYMYGDGTTVVLTEIPAGLAWNCLNTVPFNATSAKRLIASIRPYINWQSTLTQLKNPPAEYVEKVQPAVDIIGGLDSIDSRIDAGSFKNEYDFGWALYTLIQSAHDGHFTYIPDSVSQIFQWGRRVPLVSVSSDGEQVPSVFVFADVLGSQFKNISYTPSPVVEIDGMDAFEWLENWSGYGSLQDRDALYNNVFYELAQVSLGGSGSGTGTFTGGGRGRYVYPGDATTLTFANGSSYTMQNYARAVINFRNITSGEDLARKWFSWGNSQTGEASVQSVNTEQLSPISTAALEEAIGAATPGYPTPVVPGPANLINGFFIDAPGYDDVAVLQIPNFVGSTQYEISFQRASQEFIPKALAAGKTKLIIDLQANGGGTILQGYDLFKQLFPDEDPYGANRFRGIEAIDLIGKAYSATASLGARSRDQLNNTIANAQTSYFDYHTDMTVGAKPFSSWSEKFGPQEVNGDKYTTSSRWNLSDVYVEYFSGGINITGYGPLANVTGPPKFKPENIVIVTDGYCASTCTIFAEFLTQQAGVKTIAMGGRSNKDSIQAIGGVKGVNNYAFGYIQSSAQTAIRFDKSLNSSILRRDYYSDLPFLRASTYGVNNRDGLRRGDDSGIALQFIYEEANCRLFYTPEMTVDITALWKAAADAQWGNSGKCVSDGGYGKKRSAHEVTTALKPRRVQIAQAAAVQQVQAFEKSFTLETQCQMRGDGFMEP</sequence>
<evidence type="ECO:0000259" key="2">
    <source>
        <dbReference type="Pfam" id="PF03572"/>
    </source>
</evidence>
<comment type="caution">
    <text evidence="4">The sequence shown here is derived from an EMBL/GenBank/DDBJ whole genome shotgun (WGS) entry which is preliminary data.</text>
</comment>
<dbReference type="GO" id="GO:0008236">
    <property type="term" value="F:serine-type peptidase activity"/>
    <property type="evidence" value="ECO:0007669"/>
    <property type="project" value="InterPro"/>
</dbReference>
<evidence type="ECO:0000313" key="5">
    <source>
        <dbReference type="Proteomes" id="UP000813461"/>
    </source>
</evidence>
<organism evidence="4 5">
    <name type="scientific">Paraphoma chrysanthemicola</name>
    <dbReference type="NCBI Taxonomy" id="798071"/>
    <lineage>
        <taxon>Eukaryota</taxon>
        <taxon>Fungi</taxon>
        <taxon>Dikarya</taxon>
        <taxon>Ascomycota</taxon>
        <taxon>Pezizomycotina</taxon>
        <taxon>Dothideomycetes</taxon>
        <taxon>Pleosporomycetidae</taxon>
        <taxon>Pleosporales</taxon>
        <taxon>Pleosporineae</taxon>
        <taxon>Phaeosphaeriaceae</taxon>
        <taxon>Paraphoma</taxon>
    </lineage>
</organism>
<dbReference type="InterPro" id="IPR056186">
    <property type="entry name" value="PDZ_CPAF-rel"/>
</dbReference>
<dbReference type="OrthoDB" id="27214at2759"/>
<dbReference type="Pfam" id="PF23658">
    <property type="entry name" value="PDZ_CPAF_rel"/>
    <property type="match status" value="1"/>
</dbReference>